<proteinExistence type="predicted"/>
<reference key="2">
    <citation type="submission" date="2010-11" db="EMBL/GenBank/DDBJ databases">
        <authorList>
            <person name="Lin H."/>
            <person name="Doddapaneni H.V."/>
            <person name="Lou B."/>
            <person name="Civerolo E.L."/>
            <person name="Chen C."/>
            <person name="Duan Y."/>
            <person name="Zhou L."/>
            <person name="Glynn J."/>
        </authorList>
    </citation>
    <scope>NUCLEOTIDE SEQUENCE</scope>
    <source>
        <strain>CLso-ZC1</strain>
    </source>
</reference>
<dbReference type="RefSeq" id="WP_013462002.1">
    <property type="nucleotide sequence ID" value="NC_014774.1"/>
</dbReference>
<dbReference type="HOGENOM" id="CLU_187604_0_0_5"/>
<dbReference type="PROSITE" id="PS51257">
    <property type="entry name" value="PROKAR_LIPOPROTEIN"/>
    <property type="match status" value="1"/>
</dbReference>
<dbReference type="Proteomes" id="UP000007038">
    <property type="component" value="Chromosome"/>
</dbReference>
<dbReference type="EMBL" id="CP002371">
    <property type="protein sequence ID" value="ADR52346.1"/>
    <property type="molecule type" value="Genomic_DNA"/>
</dbReference>
<reference evidence="4" key="1">
    <citation type="submission" date="2010-11" db="EMBL/GenBank/DDBJ databases">
        <title>Complete genome sequence of Candidatus Liberibacter solanacearum CLso-ZC1.</title>
        <authorList>
            <person name="Lin H."/>
            <person name="Doddapaneni H.V."/>
            <person name="Lou B."/>
            <person name="Civerolo E.L."/>
            <person name="Chen C."/>
            <person name="Duan Y."/>
            <person name="Zhou L."/>
            <person name="Glynn J."/>
        </authorList>
    </citation>
    <scope>NUCLEOTIDE SEQUENCE [LARGE SCALE GENOMIC DNA]</scope>
    <source>
        <strain evidence="4">CLso-ZC1</strain>
    </source>
</reference>
<dbReference type="AlphaFoldDB" id="E4UDA6"/>
<keyword evidence="2" id="KW-0732">Signal</keyword>
<dbReference type="GeneID" id="96886090"/>
<feature type="chain" id="PRO_5003190443" description="Lipoprotein" evidence="2">
    <location>
        <begin position="22"/>
        <end position="91"/>
    </location>
</feature>
<name>E4UDA6_LIBSC</name>
<accession>E4UDA6</accession>
<feature type="compositionally biased region" description="Basic and acidic residues" evidence="1">
    <location>
        <begin position="30"/>
        <end position="67"/>
    </location>
</feature>
<evidence type="ECO:0000256" key="1">
    <source>
        <dbReference type="SAM" id="MobiDB-lite"/>
    </source>
</evidence>
<protein>
    <recommendedName>
        <fullName evidence="5">Lipoprotein</fullName>
    </recommendedName>
</protein>
<organism evidence="3 4">
    <name type="scientific">Liberibacter solanacearum (strain CLso-ZC1)</name>
    <dbReference type="NCBI Taxonomy" id="658172"/>
    <lineage>
        <taxon>Bacteria</taxon>
        <taxon>Pseudomonadati</taxon>
        <taxon>Pseudomonadota</taxon>
        <taxon>Alphaproteobacteria</taxon>
        <taxon>Hyphomicrobiales</taxon>
        <taxon>Rhizobiaceae</taxon>
        <taxon>Liberibacter</taxon>
    </lineage>
</organism>
<dbReference type="KEGG" id="lso:CKC_02985"/>
<evidence type="ECO:0000256" key="2">
    <source>
        <dbReference type="SAM" id="SignalP"/>
    </source>
</evidence>
<dbReference type="NCBIfam" id="NF041939">
    <property type="entry name" value="LsoB_effector"/>
    <property type="match status" value="1"/>
</dbReference>
<evidence type="ECO:0000313" key="4">
    <source>
        <dbReference type="Proteomes" id="UP000007038"/>
    </source>
</evidence>
<feature type="signal peptide" evidence="2">
    <location>
        <begin position="1"/>
        <end position="21"/>
    </location>
</feature>
<feature type="region of interest" description="Disordered" evidence="1">
    <location>
        <begin position="21"/>
        <end position="91"/>
    </location>
</feature>
<gene>
    <name evidence="3" type="ordered locus">CKC_02985</name>
</gene>
<sequence length="91" mass="9730">MNMKKLSLISTVAILSTAVSLGGCNNTKPKAKESADKVAKLAKEVATPNKEDQKDKEVTETKEDKPTEAPNAENDDKSSEIAGIQQVNNSN</sequence>
<evidence type="ECO:0008006" key="5">
    <source>
        <dbReference type="Google" id="ProtNLM"/>
    </source>
</evidence>
<reference evidence="3 4" key="3">
    <citation type="journal article" date="2011" name="PLoS ONE">
        <title>The Complete Genome Sequence of 'Candidatus Liberibacter solanacearum', the Bacterium Associated with Potato Zebra Chip Disease.</title>
        <authorList>
            <person name="Lin H."/>
            <person name="Lou B."/>
            <person name="Glynn J.M."/>
            <person name="Doddapaneni H."/>
            <person name="Civerolo E.L."/>
            <person name="Chen C."/>
            <person name="Duan Y."/>
            <person name="Zhou L."/>
            <person name="Vahling C.M."/>
        </authorList>
    </citation>
    <scope>NUCLEOTIDE SEQUENCE [LARGE SCALE GENOMIC DNA]</scope>
    <source>
        <strain evidence="3 4">CLso-ZC1</strain>
    </source>
</reference>
<evidence type="ECO:0000313" key="3">
    <source>
        <dbReference type="EMBL" id="ADR52346.1"/>
    </source>
</evidence>